<comment type="caution">
    <text evidence="14">The sequence shown here is derived from an EMBL/GenBank/DDBJ whole genome shotgun (WGS) entry which is preliminary data.</text>
</comment>
<keyword evidence="6 8" id="KW-0378">Hydrolase</keyword>
<evidence type="ECO:0000256" key="2">
    <source>
        <dbReference type="ARBA" id="ARBA00011073"/>
    </source>
</evidence>
<feature type="domain" description="Tripeptidyl peptidase II second Ig-like" evidence="11">
    <location>
        <begin position="798"/>
        <end position="977"/>
    </location>
</feature>
<dbReference type="PANTHER" id="PTHR43806:SF14">
    <property type="entry name" value="TRIPEPTIDYL-PEPTIDASE 2"/>
    <property type="match status" value="1"/>
</dbReference>
<dbReference type="InterPro" id="IPR034051">
    <property type="entry name" value="TPP_II_domain"/>
</dbReference>
<dbReference type="InterPro" id="IPR046939">
    <property type="entry name" value="TPPII_C_sf"/>
</dbReference>
<evidence type="ECO:0000256" key="9">
    <source>
        <dbReference type="SAM" id="SignalP"/>
    </source>
</evidence>
<dbReference type="InterPro" id="IPR000209">
    <property type="entry name" value="Peptidase_S8/S53_dom"/>
</dbReference>
<dbReference type="GO" id="GO:0004252">
    <property type="term" value="F:serine-type endopeptidase activity"/>
    <property type="evidence" value="ECO:0007669"/>
    <property type="project" value="UniProtKB-UniRule"/>
</dbReference>
<feature type="active site" description="Charge relay system" evidence="8">
    <location>
        <position position="280"/>
    </location>
</feature>
<accession>A0A2S8GIT8</accession>
<dbReference type="RefSeq" id="WP_105337341.1">
    <property type="nucleotide sequence ID" value="NZ_PUHZ01000020.1"/>
</dbReference>
<dbReference type="OrthoDB" id="9798386at2"/>
<dbReference type="InterPro" id="IPR048383">
    <property type="entry name" value="TPPII_Ig-like-1"/>
</dbReference>
<dbReference type="GO" id="GO:0006508">
    <property type="term" value="P:proteolysis"/>
    <property type="evidence" value="ECO:0007669"/>
    <property type="project" value="UniProtKB-KW"/>
</dbReference>
<keyword evidence="9" id="KW-0732">Signal</keyword>
<keyword evidence="7 8" id="KW-0720">Serine protease</keyword>
<feature type="domain" description="Tripeptidyl-peptidase II galactose-binding" evidence="13">
    <location>
        <begin position="674"/>
        <end position="759"/>
    </location>
</feature>
<evidence type="ECO:0000259" key="12">
    <source>
        <dbReference type="Pfam" id="PF21223"/>
    </source>
</evidence>
<evidence type="ECO:0000259" key="13">
    <source>
        <dbReference type="Pfam" id="PF21316"/>
    </source>
</evidence>
<dbReference type="Gene3D" id="2.60.40.3170">
    <property type="match status" value="1"/>
</dbReference>
<dbReference type="InterPro" id="IPR022229">
    <property type="entry name" value="TPPII_Ig-like-2"/>
</dbReference>
<sequence length="1264" mass="140468">MFLRSLLTIAVCSCLSAVSLGEDVSFPNYGLLPKKEIGAMRFLEKHPEADGRGAVVAVFDTGVDPGAVGLQTTPDGRPKIIDMVDASGSGDVDTSTVRKLNDERILEGLTGRQLTIPKKWKCPSGEFHVGMKRGYDLFPGGLVGRLKSERKKEWDEAFRAQQVKLSDEIEAFRAAHAKPNDEQQAELEELKTRQKELEKAHSAWDDPGPIYDCVVFSDGKTWWGVIDTDEDGQLDDEKLMTNFRAKRQYSTFDEEGLLNYALNIYDDGDILSVVADCGTHGTHVAGIIAAYHPDHPEQNGIAPGAQIVAVKIGDTRSGSNSLGTGETRGMLAAIDNKVDLINMSYGGAAPIPNVGPLTELQNEVVYKHGIIWVASAGNDGPALTTVTAPGGTTSALIGVGAYVSPELAEVSYSLRDKLTEVPYTWSSRGPTSDGDLGVDICAPGGAIAPVSQWALTPKQLMNGTSMSSPNVCGGLALVVSGLKQEEIKYSPTLVKRAIQNSARSLQDGSPFSMGQGLLQVDAAFDWLAEHSEQIDARLRYEVKVATHRNDRGIYLREAADLATPTHAKIEVEPLFPEDVASIDKSSFEMKVRLECDAEWVKSPEVFFLAYGGRDFEIEVDPTALPPGAHYAEIRGYDADNQDAGPLFRLPITVTQTVKQKTPSAYQEKLKSNAGQVERRFIPVPVGATWADLTIKAGEFAGSRLMIAHTKQLLPQEDSRNVEERSYLRFVAGEVKNVSFAVAEGRTLELCLAQYWNSLGDADFDVQLTFHSLDPVNQTIVFDGVDYAKRVEVIGAFGLEHLSPRAELSTWRRLIEPKKAELLPLSAERDQLSKERRNYGLTLSYDFTMPEAGTVKPRPSVMSDDYAFELWSGRIWMIYDKNKQQMGVGVSGDGAALPKGDYTLRLFLRHFDRESLEKLKGMPIFLDQDLKSNLSLPVRSSFEQVMEGSGRLSTLKIGDGEMEAFYLGRPSESSLPKTIGPRDRLLGKIYFGAEQKEVAGAGRRPGGFQLVYLPPPPASKEETPTSDDKPKEKTLEEKLFDLKVAELSVLAKKKKQEEFDKLADQLLEESPDNLDVLTARLRMLDGDDRKQHLPELVAAADKVIRLIPQNKLARYFGRNHDPKTDEEKAENKEMLKQRDILTDALYRKCRAIAYMDLPDETEEVKKSPADAEKRAELFEKTYQQLASWVDTAQEKYALVHDRRLRRMDRQGEALEVLNKLIKEEPTKLILYKKRSDIYGELGWDFLQKYENQWRLLRQNGDYAPF</sequence>
<dbReference type="PROSITE" id="PS00137">
    <property type="entry name" value="SUBTILASE_HIS"/>
    <property type="match status" value="1"/>
</dbReference>
<evidence type="ECO:0000256" key="6">
    <source>
        <dbReference type="ARBA" id="ARBA00022801"/>
    </source>
</evidence>
<feature type="active site" description="Charge relay system" evidence="8">
    <location>
        <position position="465"/>
    </location>
</feature>
<dbReference type="SUPFAM" id="SSF52743">
    <property type="entry name" value="Subtilisin-like"/>
    <property type="match status" value="1"/>
</dbReference>
<dbReference type="EC" id="3.4.14.10" evidence="3"/>
<evidence type="ECO:0000313" key="14">
    <source>
        <dbReference type="EMBL" id="PQO44372.1"/>
    </source>
</evidence>
<dbReference type="InterPro" id="IPR050131">
    <property type="entry name" value="Peptidase_S8_subtilisin-like"/>
</dbReference>
<keyword evidence="4" id="KW-0031">Aminopeptidase</keyword>
<keyword evidence="5 8" id="KW-0645">Protease</keyword>
<evidence type="ECO:0000313" key="15">
    <source>
        <dbReference type="Proteomes" id="UP000237819"/>
    </source>
</evidence>
<dbReference type="InterPro" id="IPR015500">
    <property type="entry name" value="Peptidase_S8_subtilisin-rel"/>
</dbReference>
<protein>
    <recommendedName>
        <fullName evidence="3">tripeptidyl-peptidase II</fullName>
        <ecNumber evidence="3">3.4.14.10</ecNumber>
    </recommendedName>
</protein>
<dbReference type="AlphaFoldDB" id="A0A2S8GIT8"/>
<dbReference type="GO" id="GO:0004177">
    <property type="term" value="F:aminopeptidase activity"/>
    <property type="evidence" value="ECO:0007669"/>
    <property type="project" value="UniProtKB-KW"/>
</dbReference>
<dbReference type="InterPro" id="IPR023828">
    <property type="entry name" value="Peptidase_S8_Ser-AS"/>
</dbReference>
<dbReference type="EMBL" id="PUHZ01000020">
    <property type="protein sequence ID" value="PQO44372.1"/>
    <property type="molecule type" value="Genomic_DNA"/>
</dbReference>
<reference evidence="14 15" key="1">
    <citation type="submission" date="2018-02" db="EMBL/GenBank/DDBJ databases">
        <title>Comparative genomes isolates from brazilian mangrove.</title>
        <authorList>
            <person name="Araujo J.E."/>
            <person name="Taketani R.G."/>
            <person name="Silva M.C.P."/>
            <person name="Loureco M.V."/>
            <person name="Andreote F.D."/>
        </authorList>
    </citation>
    <scope>NUCLEOTIDE SEQUENCE [LARGE SCALE GENOMIC DNA]</scope>
    <source>
        <strain evidence="14 15">Nap-Phe MGV</strain>
    </source>
</reference>
<feature type="chain" id="PRO_5015633611" description="tripeptidyl-peptidase II" evidence="9">
    <location>
        <begin position="22"/>
        <end position="1264"/>
    </location>
</feature>
<evidence type="ECO:0000256" key="1">
    <source>
        <dbReference type="ARBA" id="ARBA00001910"/>
    </source>
</evidence>
<evidence type="ECO:0000256" key="5">
    <source>
        <dbReference type="ARBA" id="ARBA00022670"/>
    </source>
</evidence>
<proteinExistence type="inferred from homology"/>
<dbReference type="PRINTS" id="PR00723">
    <property type="entry name" value="SUBTILISIN"/>
</dbReference>
<dbReference type="InterPro" id="IPR036852">
    <property type="entry name" value="Peptidase_S8/S53_dom_sf"/>
</dbReference>
<feature type="active site" description="Charge relay system" evidence="8">
    <location>
        <position position="60"/>
    </location>
</feature>
<name>A0A2S8GIT8_9BACT</name>
<dbReference type="PROSITE" id="PS00138">
    <property type="entry name" value="SUBTILASE_SER"/>
    <property type="match status" value="1"/>
</dbReference>
<dbReference type="FunFam" id="3.40.50.200:FF:000003">
    <property type="entry name" value="Tripeptidyl peptidase 2"/>
    <property type="match status" value="1"/>
</dbReference>
<evidence type="ECO:0000259" key="11">
    <source>
        <dbReference type="Pfam" id="PF12580"/>
    </source>
</evidence>
<dbReference type="PANTHER" id="PTHR43806">
    <property type="entry name" value="PEPTIDASE S8"/>
    <property type="match status" value="1"/>
</dbReference>
<dbReference type="Pfam" id="PF12580">
    <property type="entry name" value="TPPII"/>
    <property type="match status" value="1"/>
</dbReference>
<evidence type="ECO:0000256" key="7">
    <source>
        <dbReference type="ARBA" id="ARBA00022825"/>
    </source>
</evidence>
<dbReference type="Pfam" id="PF00082">
    <property type="entry name" value="Peptidase_S8"/>
    <property type="match status" value="1"/>
</dbReference>
<dbReference type="Proteomes" id="UP000237819">
    <property type="component" value="Unassembled WGS sequence"/>
</dbReference>
<dbReference type="Pfam" id="PF21223">
    <property type="entry name" value="TPPII_Ig-like-1"/>
    <property type="match status" value="1"/>
</dbReference>
<organism evidence="14 15">
    <name type="scientific">Blastopirellula marina</name>
    <dbReference type="NCBI Taxonomy" id="124"/>
    <lineage>
        <taxon>Bacteria</taxon>
        <taxon>Pseudomonadati</taxon>
        <taxon>Planctomycetota</taxon>
        <taxon>Planctomycetia</taxon>
        <taxon>Pirellulales</taxon>
        <taxon>Pirellulaceae</taxon>
        <taxon>Blastopirellula</taxon>
    </lineage>
</organism>
<dbReference type="CDD" id="cd04857">
    <property type="entry name" value="Peptidases_S8_Tripeptidyl_Aminopeptidase_II"/>
    <property type="match status" value="1"/>
</dbReference>
<dbReference type="PROSITE" id="PS51892">
    <property type="entry name" value="SUBTILASE"/>
    <property type="match status" value="1"/>
</dbReference>
<evidence type="ECO:0000259" key="10">
    <source>
        <dbReference type="Pfam" id="PF00082"/>
    </source>
</evidence>
<comment type="catalytic activity">
    <reaction evidence="1">
        <text>Release of an N-terminal tripeptide from a polypeptide.</text>
        <dbReference type="EC" id="3.4.14.10"/>
    </reaction>
</comment>
<dbReference type="InterPro" id="IPR048384">
    <property type="entry name" value="TPPII_GBD"/>
</dbReference>
<evidence type="ECO:0000256" key="4">
    <source>
        <dbReference type="ARBA" id="ARBA00022438"/>
    </source>
</evidence>
<feature type="signal peptide" evidence="9">
    <location>
        <begin position="1"/>
        <end position="21"/>
    </location>
</feature>
<dbReference type="GO" id="GO:0005829">
    <property type="term" value="C:cytosol"/>
    <property type="evidence" value="ECO:0007669"/>
    <property type="project" value="TreeGrafter"/>
</dbReference>
<dbReference type="Pfam" id="PF21316">
    <property type="entry name" value="TPPII_GBD"/>
    <property type="match status" value="1"/>
</dbReference>
<dbReference type="InterPro" id="IPR022398">
    <property type="entry name" value="Peptidase_S8_His-AS"/>
</dbReference>
<gene>
    <name evidence="14" type="ORF">C5Y93_20655</name>
</gene>
<feature type="domain" description="Peptidase S8/S53" evidence="10">
    <location>
        <begin position="51"/>
        <end position="516"/>
    </location>
</feature>
<dbReference type="InterPro" id="IPR046940">
    <property type="entry name" value="TPPII_Ig-like_sf"/>
</dbReference>
<feature type="domain" description="Tripeptidyl-peptidase II first Ig-like" evidence="12">
    <location>
        <begin position="538"/>
        <end position="653"/>
    </location>
</feature>
<dbReference type="Gene3D" id="1.25.40.710">
    <property type="match status" value="1"/>
</dbReference>
<comment type="similarity">
    <text evidence="2 8">Belongs to the peptidase S8 family.</text>
</comment>
<dbReference type="GO" id="GO:0008240">
    <property type="term" value="F:tripeptidyl-peptidase activity"/>
    <property type="evidence" value="ECO:0007669"/>
    <property type="project" value="UniProtKB-EC"/>
</dbReference>
<dbReference type="Gene3D" id="3.40.50.200">
    <property type="entry name" value="Peptidase S8/S53 domain"/>
    <property type="match status" value="1"/>
</dbReference>
<evidence type="ECO:0000256" key="3">
    <source>
        <dbReference type="ARBA" id="ARBA00012462"/>
    </source>
</evidence>
<evidence type="ECO:0000256" key="8">
    <source>
        <dbReference type="PROSITE-ProRule" id="PRU01240"/>
    </source>
</evidence>
<dbReference type="Gene3D" id="2.20.25.690">
    <property type="match status" value="1"/>
</dbReference>